<organism evidence="2 3">
    <name type="scientific">Candidatus Saganbacteria bacterium CG08_land_8_20_14_0_20_45_16</name>
    <dbReference type="NCBI Taxonomy" id="2014293"/>
    <lineage>
        <taxon>Bacteria</taxon>
        <taxon>Bacillati</taxon>
        <taxon>Saganbacteria</taxon>
    </lineage>
</organism>
<accession>A0A2H0XV97</accession>
<dbReference type="InterPro" id="IPR021857">
    <property type="entry name" value="DUF3467"/>
</dbReference>
<evidence type="ECO:0000313" key="2">
    <source>
        <dbReference type="EMBL" id="PIS28880.1"/>
    </source>
</evidence>
<dbReference type="AlphaFoldDB" id="A0A2H0XV97"/>
<proteinExistence type="predicted"/>
<dbReference type="Pfam" id="PF11950">
    <property type="entry name" value="DUF3467"/>
    <property type="match status" value="1"/>
</dbReference>
<protein>
    <submittedName>
        <fullName evidence="2">DUF3467 domain-containing protein</fullName>
    </submittedName>
</protein>
<dbReference type="EMBL" id="PEYM01000113">
    <property type="protein sequence ID" value="PIS28880.1"/>
    <property type="molecule type" value="Genomic_DNA"/>
</dbReference>
<comment type="caution">
    <text evidence="2">The sequence shown here is derived from an EMBL/GenBank/DDBJ whole genome shotgun (WGS) entry which is preliminary data.</text>
</comment>
<reference evidence="2 3" key="1">
    <citation type="submission" date="2017-09" db="EMBL/GenBank/DDBJ databases">
        <title>Depth-based differentiation of microbial function through sediment-hosted aquifers and enrichment of novel symbionts in the deep terrestrial subsurface.</title>
        <authorList>
            <person name="Probst A.J."/>
            <person name="Ladd B."/>
            <person name="Jarett J.K."/>
            <person name="Geller-Mcgrath D.E."/>
            <person name="Sieber C.M."/>
            <person name="Emerson J.B."/>
            <person name="Anantharaman K."/>
            <person name="Thomas B.C."/>
            <person name="Malmstrom R."/>
            <person name="Stieglmeier M."/>
            <person name="Klingl A."/>
            <person name="Woyke T."/>
            <person name="Ryan C.M."/>
            <person name="Banfield J.F."/>
        </authorList>
    </citation>
    <scope>NUCLEOTIDE SEQUENCE [LARGE SCALE GENOMIC DNA]</scope>
    <source>
        <strain evidence="2">CG08_land_8_20_14_0_20_45_16</strain>
    </source>
</reference>
<evidence type="ECO:0000256" key="1">
    <source>
        <dbReference type="SAM" id="MobiDB-lite"/>
    </source>
</evidence>
<evidence type="ECO:0000313" key="3">
    <source>
        <dbReference type="Proteomes" id="UP000231343"/>
    </source>
</evidence>
<feature type="compositionally biased region" description="Basic and acidic residues" evidence="1">
    <location>
        <begin position="74"/>
        <end position="84"/>
    </location>
</feature>
<dbReference type="Proteomes" id="UP000231343">
    <property type="component" value="Unassembled WGS sequence"/>
</dbReference>
<name>A0A2H0XV97_UNCSA</name>
<sequence>MENKESKIEIEVGSEVVGGKYSNLAVISHNENEFIMDFIFAHPPKGKVNARVIMSPSHAKQFLKALKENVEKYEQKTGDTKKPPEPPAIGIEFSKN</sequence>
<gene>
    <name evidence="2" type="ORF">COT42_06805</name>
</gene>
<feature type="region of interest" description="Disordered" evidence="1">
    <location>
        <begin position="74"/>
        <end position="96"/>
    </location>
</feature>